<organism evidence="2 3">
    <name type="scientific">Rubrivivax gelatinosus (strain NBRC 100245 / IL144)</name>
    <dbReference type="NCBI Taxonomy" id="983917"/>
    <lineage>
        <taxon>Bacteria</taxon>
        <taxon>Pseudomonadati</taxon>
        <taxon>Pseudomonadota</taxon>
        <taxon>Betaproteobacteria</taxon>
        <taxon>Burkholderiales</taxon>
        <taxon>Sphaerotilaceae</taxon>
        <taxon>Rubrivivax</taxon>
    </lineage>
</organism>
<dbReference type="InterPro" id="IPR036388">
    <property type="entry name" value="WH-like_DNA-bd_sf"/>
</dbReference>
<dbReference type="PANTHER" id="PTHR43252">
    <property type="entry name" value="TRANSCRIPTIONAL REGULATOR YQJI"/>
    <property type="match status" value="1"/>
</dbReference>
<evidence type="ECO:0000259" key="1">
    <source>
        <dbReference type="Pfam" id="PF03551"/>
    </source>
</evidence>
<proteinExistence type="predicted"/>
<dbReference type="SUPFAM" id="SSF46785">
    <property type="entry name" value="Winged helix' DNA-binding domain"/>
    <property type="match status" value="1"/>
</dbReference>
<dbReference type="InterPro" id="IPR036390">
    <property type="entry name" value="WH_DNA-bd_sf"/>
</dbReference>
<dbReference type="eggNOG" id="COG1695">
    <property type="taxonomic scope" value="Bacteria"/>
</dbReference>
<dbReference type="KEGG" id="rge:RGE_09060"/>
<dbReference type="AlphaFoldDB" id="I0HML0"/>
<evidence type="ECO:0000313" key="2">
    <source>
        <dbReference type="EMBL" id="BAL94247.1"/>
    </source>
</evidence>
<keyword evidence="3" id="KW-1185">Reference proteome</keyword>
<reference evidence="2 3" key="1">
    <citation type="journal article" date="2012" name="J. Bacteriol.">
        <title>Complete genome sequence of phototrophic betaproteobacterium Rubrivivax gelatinosus IL144.</title>
        <authorList>
            <person name="Nagashima S."/>
            <person name="Kamimura A."/>
            <person name="Shimizu T."/>
            <person name="Nakamura-isaki S."/>
            <person name="Aono E."/>
            <person name="Sakamoto K."/>
            <person name="Ichikawa N."/>
            <person name="Nakazawa H."/>
            <person name="Sekine M."/>
            <person name="Yamazaki S."/>
            <person name="Fujita N."/>
            <person name="Shimada K."/>
            <person name="Hanada S."/>
            <person name="Nagashima K.V.P."/>
        </authorList>
    </citation>
    <scope>NUCLEOTIDE SEQUENCE [LARGE SCALE GENOMIC DNA]</scope>
    <source>
        <strain evidence="3">NBRC 100245 / IL144</strain>
    </source>
</reference>
<accession>I0HML0</accession>
<dbReference type="HOGENOM" id="CLU_063440_1_0_4"/>
<dbReference type="InterPro" id="IPR005149">
    <property type="entry name" value="Tscrpt_reg_PadR_N"/>
</dbReference>
<feature type="domain" description="Transcription regulator PadR N-terminal" evidence="1">
    <location>
        <begin position="81"/>
        <end position="149"/>
    </location>
</feature>
<dbReference type="RefSeq" id="WP_014427119.1">
    <property type="nucleotide sequence ID" value="NC_017075.1"/>
</dbReference>
<dbReference type="Proteomes" id="UP000007883">
    <property type="component" value="Chromosome"/>
</dbReference>
<protein>
    <submittedName>
        <fullName evidence="2">Transcriptional regulator, PadR family</fullName>
    </submittedName>
</protein>
<gene>
    <name evidence="2" type="ordered locus">RGE_09060</name>
</gene>
<dbReference type="Pfam" id="PF03551">
    <property type="entry name" value="PadR"/>
    <property type="match status" value="1"/>
</dbReference>
<dbReference type="EMBL" id="AP012320">
    <property type="protein sequence ID" value="BAL94247.1"/>
    <property type="molecule type" value="Genomic_DNA"/>
</dbReference>
<dbReference type="PATRIC" id="fig|983917.3.peg.887"/>
<dbReference type="Gene3D" id="1.10.10.10">
    <property type="entry name" value="Winged helix-like DNA-binding domain superfamily/Winged helix DNA-binding domain"/>
    <property type="match status" value="1"/>
</dbReference>
<name>I0HML0_RUBGI</name>
<dbReference type="PANTHER" id="PTHR43252:SF7">
    <property type="entry name" value="TRANSCRIPTIONAL REGULATOR YQJI"/>
    <property type="match status" value="1"/>
</dbReference>
<dbReference type="STRING" id="983917.RGE_09060"/>
<evidence type="ECO:0000313" key="3">
    <source>
        <dbReference type="Proteomes" id="UP000007883"/>
    </source>
</evidence>
<sequence>MHFARFPFGPQRGCHHEAVMGGHHTHPMHAAGRRGGGFGPGFGGMGGPGGFGDFGGARRGPDGEGRRERLLESGDLRLLALHVLRQRPSHGYEVIKAIEDLAGGQYSPSPGTVYPTLSMLEDLGQAELAETSGSRKQYRITAAGEDALAAQKDVLERVLARLQHLGGAADARRSPAVQRAMHNLKMALHLRFAGEAPSEETLRRIAEAIDRAAVEIERS</sequence>